<dbReference type="PROSITE" id="PS00678">
    <property type="entry name" value="WD_REPEATS_1"/>
    <property type="match status" value="1"/>
</dbReference>
<dbReference type="InterPro" id="IPR019775">
    <property type="entry name" value="WD40_repeat_CS"/>
</dbReference>
<feature type="domain" description="WDR36/Utp21 N-terminal" evidence="5">
    <location>
        <begin position="36"/>
        <end position="299"/>
    </location>
</feature>
<evidence type="ECO:0000256" key="3">
    <source>
        <dbReference type="PROSITE-ProRule" id="PRU00221"/>
    </source>
</evidence>
<gene>
    <name evidence="6" type="primary">WDR36</name>
    <name evidence="6" type="ORF">TNIN_126921</name>
</gene>
<evidence type="ECO:0000259" key="4">
    <source>
        <dbReference type="Pfam" id="PF04192"/>
    </source>
</evidence>
<dbReference type="SMART" id="SM00320">
    <property type="entry name" value="WD40"/>
    <property type="match status" value="9"/>
</dbReference>
<dbReference type="InterPro" id="IPR011047">
    <property type="entry name" value="Quinoprotein_ADH-like_sf"/>
</dbReference>
<keyword evidence="1 3" id="KW-0853">WD repeat</keyword>
<accession>A0A8X7C3K3</accession>
<keyword evidence="7" id="KW-1185">Reference proteome</keyword>
<sequence>MVKPSKIFVAYRSLGFVCNHIPFSLRHIRGKNENVVVTSVGKAFHMYACSKLKLISVSPQHPDEISCLTSDSFSVYTACENVIYVWRRGSELKHVCKGPSENVLLMLPFANHLIAVYEDYTLVVWDVAAEEVTVEIPFHNFSISALVHPSTYLNKILLGSHEGSLQLWNLRTSKLIYTFNGWNSPVTVLEQSPALDVVAIGLECGDIYIHNLKYDKTMMKFSQDWGPVTGLSFRTDGVPLMASSSTMGHIAVWNLEKKRIHSEIRDAHVGSISSMKFFLNEPLLITSSNDNSLKIWIFDLPDDGGRLLRLREGHSGPPTKIKFYGADGKNILSAGRDSTLRSFSTVADCMNKSLGQASYNRKRAKKHGVRNDRRKMLPILDFYSETTREKDWDNIAAVHLNTKVVSTWSFNRSTMGEKRLMHVRFQKVKDIHALCLSISSCGNFVVIGYNSGHLDKFNIQSGIYRGSFGKEKAHEGHVRGVSIDCLSQVVISGGSDKLLKFWKFKDLNEIEALELEHNVSKMVMHLESGMFAVALDNYLILLVDVETRRIVRRFDDNGGSISDMAFSADCRWLIAAAADSSIKTWDITSGRLIDWFTVSPVCVSLTMSPSGEYLATAHVGSPGVYLWANSTLYNNVSLYPLPENYDPLQMDLPLISLEGKDYDTEVIEETIDDEMITEFKSPEQIADELVTLSLASKSHWLNLLDLDTIKQRNKPIEPVKAPKNAPFFLPVISGIKPAFFIEEEKDWKNDKKKSRVLEVMQHGSEFNQLLEKSNRSGNYLVVVENLKEMSPSKIDVEIRCLSPDNGGSEQLMEYFLKVLLEALKTKKYFELIQSYLALFLQIHYETVSSSSKLVEILEEIKKDQSWESLQEKINYCLCVGNYIRSAVI</sequence>
<dbReference type="PROSITE" id="PS50294">
    <property type="entry name" value="WD_REPEATS_REGION"/>
    <property type="match status" value="2"/>
</dbReference>
<evidence type="ECO:0000256" key="1">
    <source>
        <dbReference type="ARBA" id="ARBA00022574"/>
    </source>
</evidence>
<dbReference type="FunFam" id="2.130.10.10:FF:000109">
    <property type="entry name" value="WD repeat domain 36"/>
    <property type="match status" value="1"/>
</dbReference>
<dbReference type="InterPro" id="IPR036322">
    <property type="entry name" value="WD40_repeat_dom_sf"/>
</dbReference>
<dbReference type="PANTHER" id="PTHR22840:SF12">
    <property type="entry name" value="WD REPEAT-CONTAINING PROTEIN 36"/>
    <property type="match status" value="1"/>
</dbReference>
<keyword evidence="2" id="KW-0677">Repeat</keyword>
<dbReference type="Pfam" id="PF04192">
    <property type="entry name" value="Utp21"/>
    <property type="match status" value="1"/>
</dbReference>
<dbReference type="Pfam" id="PF25171">
    <property type="entry name" value="Beta-prop_WDR36-Utp21_1st"/>
    <property type="match status" value="1"/>
</dbReference>
<dbReference type="GO" id="GO:0006364">
    <property type="term" value="P:rRNA processing"/>
    <property type="evidence" value="ECO:0007669"/>
    <property type="project" value="InterPro"/>
</dbReference>
<dbReference type="OrthoDB" id="6420512at2759"/>
<evidence type="ECO:0000313" key="6">
    <source>
        <dbReference type="EMBL" id="GFY54240.1"/>
    </source>
</evidence>
<protein>
    <submittedName>
        <fullName evidence="6">WD repeat-containing protein 36</fullName>
    </submittedName>
</protein>
<dbReference type="InterPro" id="IPR059157">
    <property type="entry name" value="WDR36-Utp21_N"/>
</dbReference>
<feature type="repeat" description="WD" evidence="3">
    <location>
        <begin position="471"/>
        <end position="512"/>
    </location>
</feature>
<dbReference type="InterPro" id="IPR007319">
    <property type="entry name" value="WDR36/Utp21_C"/>
</dbReference>
<proteinExistence type="predicted"/>
<name>A0A8X7C3K3_9ARAC</name>
<dbReference type="PANTHER" id="PTHR22840">
    <property type="entry name" value="WD REPEAT-CONTAINING PROTEIN 36"/>
    <property type="match status" value="1"/>
</dbReference>
<dbReference type="GO" id="GO:0032040">
    <property type="term" value="C:small-subunit processome"/>
    <property type="evidence" value="ECO:0007669"/>
    <property type="project" value="InterPro"/>
</dbReference>
<evidence type="ECO:0000259" key="5">
    <source>
        <dbReference type="Pfam" id="PF25171"/>
    </source>
</evidence>
<dbReference type="Proteomes" id="UP000886998">
    <property type="component" value="Unassembled WGS sequence"/>
</dbReference>
<comment type="caution">
    <text evidence="6">The sequence shown here is derived from an EMBL/GenBank/DDBJ whole genome shotgun (WGS) entry which is preliminary data.</text>
</comment>
<dbReference type="SUPFAM" id="SSF50978">
    <property type="entry name" value="WD40 repeat-like"/>
    <property type="match status" value="1"/>
</dbReference>
<evidence type="ECO:0000313" key="7">
    <source>
        <dbReference type="Proteomes" id="UP000886998"/>
    </source>
</evidence>
<dbReference type="EMBL" id="BMAV01009786">
    <property type="protein sequence ID" value="GFY54240.1"/>
    <property type="molecule type" value="Genomic_DNA"/>
</dbReference>
<evidence type="ECO:0000256" key="2">
    <source>
        <dbReference type="ARBA" id="ARBA00022737"/>
    </source>
</evidence>
<dbReference type="PROSITE" id="PS50082">
    <property type="entry name" value="WD_REPEATS_2"/>
    <property type="match status" value="3"/>
</dbReference>
<feature type="repeat" description="WD" evidence="3">
    <location>
        <begin position="265"/>
        <end position="296"/>
    </location>
</feature>
<dbReference type="AlphaFoldDB" id="A0A8X7C3K3"/>
<feature type="repeat" description="WD" evidence="3">
    <location>
        <begin position="554"/>
        <end position="595"/>
    </location>
</feature>
<dbReference type="SUPFAM" id="SSF50998">
    <property type="entry name" value="Quinoprotein alcohol dehydrogenase-like"/>
    <property type="match status" value="1"/>
</dbReference>
<dbReference type="InterPro" id="IPR001680">
    <property type="entry name" value="WD40_rpt"/>
</dbReference>
<dbReference type="Gene3D" id="2.130.10.10">
    <property type="entry name" value="YVTN repeat-like/Quinoprotein amine dehydrogenase"/>
    <property type="match status" value="2"/>
</dbReference>
<dbReference type="InterPro" id="IPR015943">
    <property type="entry name" value="WD40/YVTN_repeat-like_dom_sf"/>
</dbReference>
<organism evidence="6 7">
    <name type="scientific">Trichonephila inaurata madagascariensis</name>
    <dbReference type="NCBI Taxonomy" id="2747483"/>
    <lineage>
        <taxon>Eukaryota</taxon>
        <taxon>Metazoa</taxon>
        <taxon>Ecdysozoa</taxon>
        <taxon>Arthropoda</taxon>
        <taxon>Chelicerata</taxon>
        <taxon>Arachnida</taxon>
        <taxon>Araneae</taxon>
        <taxon>Araneomorphae</taxon>
        <taxon>Entelegynae</taxon>
        <taxon>Araneoidea</taxon>
        <taxon>Nephilidae</taxon>
        <taxon>Trichonephila</taxon>
        <taxon>Trichonephila inaurata</taxon>
    </lineage>
</organism>
<dbReference type="Pfam" id="PF25168">
    <property type="entry name" value="Beta-prop_WDR36-Utp21_2nd"/>
    <property type="match status" value="1"/>
</dbReference>
<feature type="domain" description="WDR36/Utp21 C-terminal" evidence="4">
    <location>
        <begin position="683"/>
        <end position="884"/>
    </location>
</feature>
<dbReference type="GO" id="GO:0034388">
    <property type="term" value="C:Pwp2p-containing subcomplex of 90S preribosome"/>
    <property type="evidence" value="ECO:0007669"/>
    <property type="project" value="TreeGrafter"/>
</dbReference>
<reference evidence="6" key="1">
    <citation type="submission" date="2020-08" db="EMBL/GenBank/DDBJ databases">
        <title>Multicomponent nature underlies the extraordinary mechanical properties of spider dragline silk.</title>
        <authorList>
            <person name="Kono N."/>
            <person name="Nakamura H."/>
            <person name="Mori M."/>
            <person name="Yoshida Y."/>
            <person name="Ohtoshi R."/>
            <person name="Malay A.D."/>
            <person name="Moran D.A.P."/>
            <person name="Tomita M."/>
            <person name="Numata K."/>
            <person name="Arakawa K."/>
        </authorList>
    </citation>
    <scope>NUCLEOTIDE SEQUENCE</scope>
</reference>